<dbReference type="AlphaFoldDB" id="A0A6V7U5K8"/>
<evidence type="ECO:0000259" key="2">
    <source>
        <dbReference type="PROSITE" id="PS50041"/>
    </source>
</evidence>
<organism evidence="3 4">
    <name type="scientific">Meloidogyne enterolobii</name>
    <name type="common">Root-knot nematode worm</name>
    <name type="synonym">Meloidogyne mayaguensis</name>
    <dbReference type="NCBI Taxonomy" id="390850"/>
    <lineage>
        <taxon>Eukaryota</taxon>
        <taxon>Metazoa</taxon>
        <taxon>Ecdysozoa</taxon>
        <taxon>Nematoda</taxon>
        <taxon>Chromadorea</taxon>
        <taxon>Rhabditida</taxon>
        <taxon>Tylenchina</taxon>
        <taxon>Tylenchomorpha</taxon>
        <taxon>Tylenchoidea</taxon>
        <taxon>Meloidogynidae</taxon>
        <taxon>Meloidogyninae</taxon>
        <taxon>Meloidogyne</taxon>
    </lineage>
</organism>
<sequence>MKLNFVFLISLFIFLFFSYTTEAYFGCNCQYPNNHYVPWYLSGNVENRLTFLERQTSQKINMLIARIEALERELGLVHRISMQEWNNSGAGNIYKIFNTSKTWEEAKNTCMTFGARLASIDSDYKNAFVRNMIERSFGKDGSAEVWIGLKTRAELTNNPNSHFTNFGEEEKIDGCAVMGIKGKWKIRSCSNLQPFVCEQILM</sequence>
<gene>
    <name evidence="3" type="ORF">MENT_LOCUS8697</name>
</gene>
<name>A0A6V7U5K8_MELEN</name>
<proteinExistence type="predicted"/>
<protein>
    <recommendedName>
        <fullName evidence="2">C-type lectin domain-containing protein</fullName>
    </recommendedName>
</protein>
<feature type="chain" id="PRO_5027571775" description="C-type lectin domain-containing protein" evidence="1">
    <location>
        <begin position="24"/>
        <end position="202"/>
    </location>
</feature>
<feature type="domain" description="C-type lectin" evidence="2">
    <location>
        <begin position="89"/>
        <end position="198"/>
    </location>
</feature>
<evidence type="ECO:0000313" key="3">
    <source>
        <dbReference type="EMBL" id="CAD2146615.1"/>
    </source>
</evidence>
<accession>A0A6V7U5K8</accession>
<comment type="caution">
    <text evidence="3">The sequence shown here is derived from an EMBL/GenBank/DDBJ whole genome shotgun (WGS) entry which is preliminary data.</text>
</comment>
<dbReference type="OrthoDB" id="5853226at2759"/>
<dbReference type="SUPFAM" id="SSF56436">
    <property type="entry name" value="C-type lectin-like"/>
    <property type="match status" value="1"/>
</dbReference>
<dbReference type="PROSITE" id="PS50041">
    <property type="entry name" value="C_TYPE_LECTIN_2"/>
    <property type="match status" value="1"/>
</dbReference>
<evidence type="ECO:0000313" key="4">
    <source>
        <dbReference type="Proteomes" id="UP000580250"/>
    </source>
</evidence>
<dbReference type="EMBL" id="CAJEWN010000037">
    <property type="protein sequence ID" value="CAD2146615.1"/>
    <property type="molecule type" value="Genomic_DNA"/>
</dbReference>
<dbReference type="InterPro" id="IPR050111">
    <property type="entry name" value="C-type_lectin/snaclec_domain"/>
</dbReference>
<keyword evidence="1" id="KW-0732">Signal</keyword>
<dbReference type="SMART" id="SM00034">
    <property type="entry name" value="CLECT"/>
    <property type="match status" value="1"/>
</dbReference>
<dbReference type="Gene3D" id="3.10.100.10">
    <property type="entry name" value="Mannose-Binding Protein A, subunit A"/>
    <property type="match status" value="1"/>
</dbReference>
<dbReference type="InterPro" id="IPR016186">
    <property type="entry name" value="C-type_lectin-like/link_sf"/>
</dbReference>
<dbReference type="InterPro" id="IPR016187">
    <property type="entry name" value="CTDL_fold"/>
</dbReference>
<feature type="signal peptide" evidence="1">
    <location>
        <begin position="1"/>
        <end position="23"/>
    </location>
</feature>
<dbReference type="InterPro" id="IPR001304">
    <property type="entry name" value="C-type_lectin-like"/>
</dbReference>
<dbReference type="Proteomes" id="UP000580250">
    <property type="component" value="Unassembled WGS sequence"/>
</dbReference>
<reference evidence="3 4" key="1">
    <citation type="submission" date="2020-08" db="EMBL/GenBank/DDBJ databases">
        <authorList>
            <person name="Koutsovoulos G."/>
            <person name="Danchin GJ E."/>
        </authorList>
    </citation>
    <scope>NUCLEOTIDE SEQUENCE [LARGE SCALE GENOMIC DNA]</scope>
</reference>
<dbReference type="Pfam" id="PF00059">
    <property type="entry name" value="Lectin_C"/>
    <property type="match status" value="1"/>
</dbReference>
<dbReference type="PANTHER" id="PTHR22803">
    <property type="entry name" value="MANNOSE, PHOSPHOLIPASE, LECTIN RECEPTOR RELATED"/>
    <property type="match status" value="1"/>
</dbReference>
<evidence type="ECO:0000256" key="1">
    <source>
        <dbReference type="SAM" id="SignalP"/>
    </source>
</evidence>
<dbReference type="CDD" id="cd00037">
    <property type="entry name" value="CLECT"/>
    <property type="match status" value="1"/>
</dbReference>